<dbReference type="GO" id="GO:0005829">
    <property type="term" value="C:cytosol"/>
    <property type="evidence" value="ECO:0007669"/>
    <property type="project" value="TreeGrafter"/>
</dbReference>
<dbReference type="GO" id="GO:0033194">
    <property type="term" value="P:response to hydroperoxide"/>
    <property type="evidence" value="ECO:0007669"/>
    <property type="project" value="TreeGrafter"/>
</dbReference>
<reference evidence="1" key="1">
    <citation type="submission" date="2022-12" db="EMBL/GenBank/DDBJ databases">
        <title>Reference genome sequencing for broad-spectrum identification of bacterial and archaeal isolates by mass spectrometry.</title>
        <authorList>
            <person name="Sekiguchi Y."/>
            <person name="Tourlousse D.M."/>
        </authorList>
    </citation>
    <scope>NUCLEOTIDE SEQUENCE</scope>
    <source>
        <strain evidence="1">14</strain>
    </source>
</reference>
<dbReference type="RefSeq" id="WP_281881977.1">
    <property type="nucleotide sequence ID" value="NZ_BSDP01000001.1"/>
</dbReference>
<dbReference type="AlphaFoldDB" id="A0A9W6CNS1"/>
<comment type="caution">
    <text evidence="1">The sequence shown here is derived from an EMBL/GenBank/DDBJ whole genome shotgun (WGS) entry which is preliminary data.</text>
</comment>
<evidence type="ECO:0000313" key="1">
    <source>
        <dbReference type="EMBL" id="GLI25976.1"/>
    </source>
</evidence>
<gene>
    <name evidence="1" type="ORF">ARHIZOSPH14_02180</name>
</gene>
<dbReference type="InterPro" id="IPR005583">
    <property type="entry name" value="YaaA"/>
</dbReference>
<dbReference type="Pfam" id="PF03883">
    <property type="entry name" value="H2O2_YaaD"/>
    <property type="match status" value="1"/>
</dbReference>
<dbReference type="PANTHER" id="PTHR30283">
    <property type="entry name" value="PEROXIDE STRESS RESPONSE PROTEIN YAAA"/>
    <property type="match status" value="1"/>
</dbReference>
<dbReference type="Proteomes" id="UP001144396">
    <property type="component" value="Unassembled WGS sequence"/>
</dbReference>
<accession>A0A9W6CNS1</accession>
<name>A0A9W6CNS1_9MICO</name>
<dbReference type="EMBL" id="BSDP01000001">
    <property type="protein sequence ID" value="GLI25976.1"/>
    <property type="molecule type" value="Genomic_DNA"/>
</dbReference>
<protein>
    <submittedName>
        <fullName evidence="1">Peroxide stress protein YaaA</fullName>
    </submittedName>
</protein>
<evidence type="ECO:0000313" key="2">
    <source>
        <dbReference type="Proteomes" id="UP001144396"/>
    </source>
</evidence>
<dbReference type="PANTHER" id="PTHR30283:SF4">
    <property type="entry name" value="PEROXIDE STRESS RESISTANCE PROTEIN YAAA"/>
    <property type="match status" value="1"/>
</dbReference>
<keyword evidence="2" id="KW-1185">Reference proteome</keyword>
<organism evidence="1 2">
    <name type="scientific">Agromyces rhizosphaerae</name>
    <dbReference type="NCBI Taxonomy" id="88374"/>
    <lineage>
        <taxon>Bacteria</taxon>
        <taxon>Bacillati</taxon>
        <taxon>Actinomycetota</taxon>
        <taxon>Actinomycetes</taxon>
        <taxon>Micrococcales</taxon>
        <taxon>Microbacteriaceae</taxon>
        <taxon>Agromyces</taxon>
    </lineage>
</organism>
<sequence>MRVILPPSETKRDGGDGAALDLDGLAFPELRDRRSAVLDALIELAADEEASVRALKLGRTQLGEIDRNRQLRSAATMPAIDRYTGVLFDGLAAESWSAADRAFAHENVVIQSALFGPIAALDEIPAYRLSHDSRLPGLRLRAHWAAESGAALSRPSGLLVDLRSEGYAALGPLGADANAVYVRVVTEDGDGTRRALAHFNKQAKGRLVAALVASRARLDDPSALVDWGDAHGHRFSRTQRIGPGGVAEIELVV</sequence>
<proteinExistence type="predicted"/>